<keyword evidence="2" id="KW-0812">Transmembrane</keyword>
<keyword evidence="2" id="KW-1133">Transmembrane helix</keyword>
<reference evidence="3 4" key="1">
    <citation type="submission" date="2018-09" db="EMBL/GenBank/DDBJ databases">
        <title>Genomic investigation of the strawberry pathogen Phytophthora fragariae indicates pathogenicity is determined by transcriptional variation in three key races.</title>
        <authorList>
            <person name="Adams T.M."/>
            <person name="Armitage A.D."/>
            <person name="Sobczyk M.K."/>
            <person name="Bates H.J."/>
            <person name="Dunwell J.M."/>
            <person name="Nellist C.F."/>
            <person name="Harrison R.J."/>
        </authorList>
    </citation>
    <scope>NUCLEOTIDE SEQUENCE [LARGE SCALE GENOMIC DNA]</scope>
    <source>
        <strain evidence="3 4">NOV-77</strain>
    </source>
</reference>
<evidence type="ECO:0000256" key="2">
    <source>
        <dbReference type="SAM" id="Phobius"/>
    </source>
</evidence>
<dbReference type="Proteomes" id="UP000486351">
    <property type="component" value="Unassembled WGS sequence"/>
</dbReference>
<keyword evidence="2" id="KW-0472">Membrane</keyword>
<sequence>MAPSSDAASVPCPSLPGLVAVVSRVCSALGVPVATATTISTVDLLLLVLLRLRWTCSRLPSNGTPPTPRSDIEGGEVTVFH</sequence>
<accession>A0A6G0S7Q2</accession>
<evidence type="ECO:0000313" key="4">
    <source>
        <dbReference type="Proteomes" id="UP000486351"/>
    </source>
</evidence>
<dbReference type="EMBL" id="QXFY01000241">
    <property type="protein sequence ID" value="KAE9350883.1"/>
    <property type="molecule type" value="Genomic_DNA"/>
</dbReference>
<gene>
    <name evidence="3" type="ORF">PF008_g6216</name>
</gene>
<feature type="region of interest" description="Disordered" evidence="1">
    <location>
        <begin position="60"/>
        <end position="81"/>
    </location>
</feature>
<comment type="caution">
    <text evidence="3">The sequence shown here is derived from an EMBL/GenBank/DDBJ whole genome shotgun (WGS) entry which is preliminary data.</text>
</comment>
<evidence type="ECO:0000313" key="3">
    <source>
        <dbReference type="EMBL" id="KAE9350883.1"/>
    </source>
</evidence>
<feature type="transmembrane region" description="Helical" evidence="2">
    <location>
        <begin position="29"/>
        <end position="50"/>
    </location>
</feature>
<proteinExistence type="predicted"/>
<name>A0A6G0S7Q2_9STRA</name>
<dbReference type="AlphaFoldDB" id="A0A6G0S7Q2"/>
<organism evidence="3 4">
    <name type="scientific">Phytophthora fragariae</name>
    <dbReference type="NCBI Taxonomy" id="53985"/>
    <lineage>
        <taxon>Eukaryota</taxon>
        <taxon>Sar</taxon>
        <taxon>Stramenopiles</taxon>
        <taxon>Oomycota</taxon>
        <taxon>Peronosporomycetes</taxon>
        <taxon>Peronosporales</taxon>
        <taxon>Peronosporaceae</taxon>
        <taxon>Phytophthora</taxon>
    </lineage>
</organism>
<evidence type="ECO:0000256" key="1">
    <source>
        <dbReference type="SAM" id="MobiDB-lite"/>
    </source>
</evidence>
<protein>
    <submittedName>
        <fullName evidence="3">Uncharacterized protein</fullName>
    </submittedName>
</protein>